<proteinExistence type="predicted"/>
<gene>
    <name evidence="1" type="ORF">LEP1GSC179_0027</name>
</gene>
<protein>
    <submittedName>
        <fullName evidence="1">Uncharacterized protein</fullName>
    </submittedName>
</protein>
<accession>A0A0E2BLV6</accession>
<reference evidence="1" key="1">
    <citation type="submission" date="2012-10" db="EMBL/GenBank/DDBJ databases">
        <authorList>
            <person name="Harkins D.M."/>
            <person name="Durkin A.S."/>
            <person name="Brinkac L.M."/>
            <person name="Haft D.H."/>
            <person name="Selengut J.D."/>
            <person name="Sanka R."/>
            <person name="DePew J."/>
            <person name="Purushe J."/>
            <person name="Matthias M.A."/>
            <person name="Vinetz J.M."/>
            <person name="Sutton G.G."/>
            <person name="Nierman W.C."/>
            <person name="Fouts D.E."/>
        </authorList>
    </citation>
    <scope>NUCLEOTIDE SEQUENCE [LARGE SCALE GENOMIC DNA]</scope>
    <source>
        <strain evidence="1">MOR084</strain>
    </source>
</reference>
<sequence length="76" mass="8950">MEKTVYTKASKALMGYEQKKKEHPELFHSFRATGKGFYILSGTPREFVEELKLRRGYYQNTNSISTFFKSLLESFQ</sequence>
<dbReference type="AlphaFoldDB" id="A0A0E2BLV6"/>
<dbReference type="RefSeq" id="WP_004478797.1">
    <property type="nucleotide sequence ID" value="NZ_AHON02000076.1"/>
</dbReference>
<keyword evidence="2" id="KW-1185">Reference proteome</keyword>
<dbReference type="Proteomes" id="UP000006329">
    <property type="component" value="Unassembled WGS sequence"/>
</dbReference>
<comment type="caution">
    <text evidence="1">The sequence shown here is derived from an EMBL/GenBank/DDBJ whole genome shotgun (WGS) entry which is preliminary data.</text>
</comment>
<evidence type="ECO:0000313" key="2">
    <source>
        <dbReference type="Proteomes" id="UP000006329"/>
    </source>
</evidence>
<organism evidence="1 2">
    <name type="scientific">Leptospira santarosai str. MOR084</name>
    <dbReference type="NCBI Taxonomy" id="1049984"/>
    <lineage>
        <taxon>Bacteria</taxon>
        <taxon>Pseudomonadati</taxon>
        <taxon>Spirochaetota</taxon>
        <taxon>Spirochaetia</taxon>
        <taxon>Leptospirales</taxon>
        <taxon>Leptospiraceae</taxon>
        <taxon>Leptospira</taxon>
    </lineage>
</organism>
<dbReference type="EMBL" id="AHON02000076">
    <property type="protein sequence ID" value="EKO32285.1"/>
    <property type="molecule type" value="Genomic_DNA"/>
</dbReference>
<name>A0A0E2BLV6_9LEPT</name>
<evidence type="ECO:0000313" key="1">
    <source>
        <dbReference type="EMBL" id="EKO32285.1"/>
    </source>
</evidence>